<evidence type="ECO:0000259" key="5">
    <source>
        <dbReference type="PROSITE" id="PS50090"/>
    </source>
</evidence>
<dbReference type="GO" id="GO:0003677">
    <property type="term" value="F:DNA binding"/>
    <property type="evidence" value="ECO:0007669"/>
    <property type="project" value="UniProtKB-KW"/>
</dbReference>
<accession>A0AAN7QNK6</accession>
<feature type="domain" description="HTH myb-type" evidence="6">
    <location>
        <begin position="8"/>
        <end position="64"/>
    </location>
</feature>
<evidence type="ECO:0008006" key="9">
    <source>
        <dbReference type="Google" id="ProtNLM"/>
    </source>
</evidence>
<gene>
    <name evidence="7" type="ORF">SAY87_028363</name>
</gene>
<dbReference type="InterPro" id="IPR009057">
    <property type="entry name" value="Homeodomain-like_sf"/>
</dbReference>
<evidence type="ECO:0000256" key="3">
    <source>
        <dbReference type="ARBA" id="ARBA00023125"/>
    </source>
</evidence>
<keyword evidence="8" id="KW-1185">Reference proteome</keyword>
<protein>
    <recommendedName>
        <fullName evidence="9">Transcription factor MYB35</fullName>
    </recommendedName>
</protein>
<evidence type="ECO:0000256" key="1">
    <source>
        <dbReference type="ARBA" id="ARBA00004123"/>
    </source>
</evidence>
<feature type="domain" description="Myb-like" evidence="5">
    <location>
        <begin position="65"/>
        <end position="110"/>
    </location>
</feature>
<name>A0AAN7QNK6_9MYRT</name>
<dbReference type="PROSITE" id="PS51294">
    <property type="entry name" value="HTH_MYB"/>
    <property type="match status" value="2"/>
</dbReference>
<evidence type="ECO:0000256" key="2">
    <source>
        <dbReference type="ARBA" id="ARBA00022737"/>
    </source>
</evidence>
<dbReference type="Gene3D" id="1.10.10.60">
    <property type="entry name" value="Homeodomain-like"/>
    <property type="match status" value="2"/>
</dbReference>
<feature type="domain" description="HTH myb-type" evidence="6">
    <location>
        <begin position="68"/>
        <end position="114"/>
    </location>
</feature>
<organism evidence="7 8">
    <name type="scientific">Trapa incisa</name>
    <dbReference type="NCBI Taxonomy" id="236973"/>
    <lineage>
        <taxon>Eukaryota</taxon>
        <taxon>Viridiplantae</taxon>
        <taxon>Streptophyta</taxon>
        <taxon>Embryophyta</taxon>
        <taxon>Tracheophyta</taxon>
        <taxon>Spermatophyta</taxon>
        <taxon>Magnoliopsida</taxon>
        <taxon>eudicotyledons</taxon>
        <taxon>Gunneridae</taxon>
        <taxon>Pentapetalae</taxon>
        <taxon>rosids</taxon>
        <taxon>malvids</taxon>
        <taxon>Myrtales</taxon>
        <taxon>Lythraceae</taxon>
        <taxon>Trapa</taxon>
    </lineage>
</organism>
<keyword evidence="2" id="KW-0677">Repeat</keyword>
<dbReference type="InterPro" id="IPR001005">
    <property type="entry name" value="SANT/Myb"/>
</dbReference>
<dbReference type="InterPro" id="IPR017930">
    <property type="entry name" value="Myb_dom"/>
</dbReference>
<reference evidence="7 8" key="1">
    <citation type="journal article" date="2023" name="Hortic Res">
        <title>Pangenome of water caltrop reveals structural variations and asymmetric subgenome divergence after allopolyploidization.</title>
        <authorList>
            <person name="Zhang X."/>
            <person name="Chen Y."/>
            <person name="Wang L."/>
            <person name="Yuan Y."/>
            <person name="Fang M."/>
            <person name="Shi L."/>
            <person name="Lu R."/>
            <person name="Comes H.P."/>
            <person name="Ma Y."/>
            <person name="Chen Y."/>
            <person name="Huang G."/>
            <person name="Zhou Y."/>
            <person name="Zheng Z."/>
            <person name="Qiu Y."/>
        </authorList>
    </citation>
    <scope>NUCLEOTIDE SEQUENCE [LARGE SCALE GENOMIC DNA]</scope>
    <source>
        <tissue evidence="7">Roots</tissue>
    </source>
</reference>
<dbReference type="GO" id="GO:0005634">
    <property type="term" value="C:nucleus"/>
    <property type="evidence" value="ECO:0007669"/>
    <property type="project" value="UniProtKB-SubCell"/>
</dbReference>
<evidence type="ECO:0000313" key="7">
    <source>
        <dbReference type="EMBL" id="KAK4773344.1"/>
    </source>
</evidence>
<dbReference type="AlphaFoldDB" id="A0AAN7QNK6"/>
<keyword evidence="4" id="KW-0539">Nucleus</keyword>
<comment type="subcellular location">
    <subcellularLocation>
        <location evidence="1">Nucleus</location>
    </subcellularLocation>
</comment>
<dbReference type="SUPFAM" id="SSF46689">
    <property type="entry name" value="Homeodomain-like"/>
    <property type="match status" value="1"/>
</dbReference>
<proteinExistence type="predicted"/>
<dbReference type="PANTHER" id="PTHR47994:SF5">
    <property type="entry name" value="F14D16.11-RELATED"/>
    <property type="match status" value="1"/>
</dbReference>
<sequence>MRPPCCFKARMDRGPWSEEEDAKILDHVAKHGTGDWTSVPKKTGLRRCGRSCRLRWSNHLKAEAKHEFSAEEEDLVIKLHAAIGSRWAIIAQQLPGRTDNDVKNYWNTKLKKKLTEKGIDPVTHRPFSQILRDYDSIGGIPTQSRAGSISKELKNAFYMGRGGMGPYNNHISQKMALKPEPSEGCYSLDLLAQLQAIKLVTEGPSFSPSPFFINGSCSLPTASPSASSSSASSSSSSAYSAATAAAQEIPSTHNSFSWSEFLIEEASLPHTEHAKASEFLAEGSVLQGETKKGDEEEVHHLHHPSSDSFIRACLQASPSSPSSGSSFVEDMLKRDGDMFMAIPELWEEPLY</sequence>
<dbReference type="Proteomes" id="UP001345219">
    <property type="component" value="Chromosome 22"/>
</dbReference>
<dbReference type="FunFam" id="1.10.10.60:FF:000001">
    <property type="entry name" value="MYB-related transcription factor"/>
    <property type="match status" value="1"/>
</dbReference>
<evidence type="ECO:0000256" key="4">
    <source>
        <dbReference type="ARBA" id="ARBA00023242"/>
    </source>
</evidence>
<dbReference type="InterPro" id="IPR015495">
    <property type="entry name" value="Myb_TF_plants"/>
</dbReference>
<dbReference type="CDD" id="cd00167">
    <property type="entry name" value="SANT"/>
    <property type="match status" value="2"/>
</dbReference>
<evidence type="ECO:0000259" key="6">
    <source>
        <dbReference type="PROSITE" id="PS51294"/>
    </source>
</evidence>
<comment type="caution">
    <text evidence="7">The sequence shown here is derived from an EMBL/GenBank/DDBJ whole genome shotgun (WGS) entry which is preliminary data.</text>
</comment>
<dbReference type="SMART" id="SM00717">
    <property type="entry name" value="SANT"/>
    <property type="match status" value="2"/>
</dbReference>
<feature type="domain" description="Myb-like" evidence="5">
    <location>
        <begin position="8"/>
        <end position="60"/>
    </location>
</feature>
<dbReference type="FunFam" id="1.10.10.60:FF:000645">
    <property type="entry name" value="Os07g0634900 protein"/>
    <property type="match status" value="1"/>
</dbReference>
<dbReference type="PROSITE" id="PS50090">
    <property type="entry name" value="MYB_LIKE"/>
    <property type="match status" value="2"/>
</dbReference>
<keyword evidence="3" id="KW-0238">DNA-binding</keyword>
<dbReference type="Pfam" id="PF00249">
    <property type="entry name" value="Myb_DNA-binding"/>
    <property type="match status" value="2"/>
</dbReference>
<evidence type="ECO:0000313" key="8">
    <source>
        <dbReference type="Proteomes" id="UP001345219"/>
    </source>
</evidence>
<dbReference type="PANTHER" id="PTHR47994">
    <property type="entry name" value="F14D16.11-RELATED"/>
    <property type="match status" value="1"/>
</dbReference>
<dbReference type="EMBL" id="JAXIOK010000004">
    <property type="protein sequence ID" value="KAK4773344.1"/>
    <property type="molecule type" value="Genomic_DNA"/>
</dbReference>